<organism evidence="1 2">
    <name type="scientific">Aristolochia fimbriata</name>
    <name type="common">White veined hardy Dutchman's pipe vine</name>
    <dbReference type="NCBI Taxonomy" id="158543"/>
    <lineage>
        <taxon>Eukaryota</taxon>
        <taxon>Viridiplantae</taxon>
        <taxon>Streptophyta</taxon>
        <taxon>Embryophyta</taxon>
        <taxon>Tracheophyta</taxon>
        <taxon>Spermatophyta</taxon>
        <taxon>Magnoliopsida</taxon>
        <taxon>Magnoliidae</taxon>
        <taxon>Piperales</taxon>
        <taxon>Aristolochiaceae</taxon>
        <taxon>Aristolochia</taxon>
    </lineage>
</organism>
<dbReference type="AlphaFoldDB" id="A0AAV7E0S4"/>
<dbReference type="EMBL" id="JAINDJ010000007">
    <property type="protein sequence ID" value="KAG9441996.1"/>
    <property type="molecule type" value="Genomic_DNA"/>
</dbReference>
<gene>
    <name evidence="1" type="ORF">H6P81_017850</name>
</gene>
<evidence type="ECO:0000313" key="2">
    <source>
        <dbReference type="Proteomes" id="UP000825729"/>
    </source>
</evidence>
<protein>
    <submittedName>
        <fullName evidence="1">Uncharacterized protein</fullName>
    </submittedName>
</protein>
<dbReference type="Proteomes" id="UP000825729">
    <property type="component" value="Unassembled WGS sequence"/>
</dbReference>
<reference evidence="1 2" key="1">
    <citation type="submission" date="2021-07" db="EMBL/GenBank/DDBJ databases">
        <title>The Aristolochia fimbriata genome: insights into angiosperm evolution, floral development and chemical biosynthesis.</title>
        <authorList>
            <person name="Jiao Y."/>
        </authorList>
    </citation>
    <scope>NUCLEOTIDE SEQUENCE [LARGE SCALE GENOMIC DNA]</scope>
    <source>
        <strain evidence="1">IBCAS-2021</strain>
        <tissue evidence="1">Leaf</tissue>
    </source>
</reference>
<sequence length="277" mass="30283">MVVSSMVVRRKQQNSRPRLLLGFHQQDSGPSHPRLPRRPLVPRRRPFQQQTQLFLRLLLRFLKPPFAQIHLSQHHARFPHIRVLRHAPQQQFFFFRSLHPCPSSIGDRFPVQISRLYLLPGVQHLRAVIENGRDDEIDNVIVFFVVVSVNRRLGVSEVEEELLVVGVTEEEAVVDEGVAGDDAEEVGEVLGVGADVPADGVAAGGGGVEDGEVDVGVGVGGVEEAAEGDGVGGAPQLEDTVDAKEVVEEAAVLVGALSGAQRTEDSNQGRETRVRLF</sequence>
<keyword evidence="2" id="KW-1185">Reference proteome</keyword>
<comment type="caution">
    <text evidence="1">The sequence shown here is derived from an EMBL/GenBank/DDBJ whole genome shotgun (WGS) entry which is preliminary data.</text>
</comment>
<evidence type="ECO:0000313" key="1">
    <source>
        <dbReference type="EMBL" id="KAG9441996.1"/>
    </source>
</evidence>
<name>A0AAV7E0S4_ARIFI</name>
<proteinExistence type="predicted"/>
<accession>A0AAV7E0S4</accession>